<feature type="transmembrane region" description="Helical" evidence="1">
    <location>
        <begin position="818"/>
        <end position="842"/>
    </location>
</feature>
<dbReference type="RefSeq" id="WP_155316315.1">
    <property type="nucleotide sequence ID" value="NZ_AP021874.1"/>
</dbReference>
<evidence type="ECO:0000313" key="2">
    <source>
        <dbReference type="EMBL" id="BBO68122.1"/>
    </source>
</evidence>
<name>A0A5K7YF41_9BACT</name>
<protein>
    <submittedName>
        <fullName evidence="2">Uncharacterized protein</fullName>
    </submittedName>
</protein>
<organism evidence="2 3">
    <name type="scientific">Desulfosarcina alkanivorans</name>
    <dbReference type="NCBI Taxonomy" id="571177"/>
    <lineage>
        <taxon>Bacteria</taxon>
        <taxon>Pseudomonadati</taxon>
        <taxon>Thermodesulfobacteriota</taxon>
        <taxon>Desulfobacteria</taxon>
        <taxon>Desulfobacterales</taxon>
        <taxon>Desulfosarcinaceae</taxon>
        <taxon>Desulfosarcina</taxon>
    </lineage>
</organism>
<feature type="transmembrane region" description="Helical" evidence="1">
    <location>
        <begin position="786"/>
        <end position="806"/>
    </location>
</feature>
<keyword evidence="1" id="KW-1133">Transmembrane helix</keyword>
<proteinExistence type="predicted"/>
<keyword evidence="1" id="KW-0812">Transmembrane</keyword>
<evidence type="ECO:0000313" key="3">
    <source>
        <dbReference type="Proteomes" id="UP000427906"/>
    </source>
</evidence>
<feature type="transmembrane region" description="Helical" evidence="1">
    <location>
        <begin position="705"/>
        <end position="724"/>
    </location>
</feature>
<reference evidence="2 3" key="1">
    <citation type="submission" date="2019-11" db="EMBL/GenBank/DDBJ databases">
        <title>Comparative genomics of hydrocarbon-degrading Desulfosarcina strains.</title>
        <authorList>
            <person name="Watanabe M."/>
            <person name="Kojima H."/>
            <person name="Fukui M."/>
        </authorList>
    </citation>
    <scope>NUCLEOTIDE SEQUENCE [LARGE SCALE GENOMIC DNA]</scope>
    <source>
        <strain evidence="2 3">PL12</strain>
    </source>
</reference>
<keyword evidence="3" id="KW-1185">Reference proteome</keyword>
<sequence>MSFLFDKRDRDLLKIVNDVVRGSSTTTIGKKGLFPWFHPHGIKELAETRGLRIAYAVIHLLESLEAGDLEDRLNALRALRDEVLHASAGTMPKNAARVLLSIMKDLVRSHGREIEQLKLAHDFRRAATGKPSIVRKMLHRYHLLEMPEAWNQLSFDDHVHDINTKGRKSASHLIMDAWIKGIRRLRVIYYNFIDPPSAAELIEAAQIMGVDIRIGIEFSARFRERYIQLIWVPRGFSDAQSFLCFLAEEPVRRLMDQGREVTRYRQRYVLKILDAFNRVHRLAINTTFGLDMPVLDASAFLRFVRPGQPSILHLAKYIHTRLLPLMEARVDGLRAACEGADATQQEEMASMVDQMNTLDSETIVRRFLRSSANPGIPDPNQVHDDPDTPEMLTLTPRQLLGRVSGLHTGYRVTLNLTDLAPEDVVEILYDCEGLISRLEIFNLKDYTTGKACHIEEISELQLAFNEGNTINLKRVIRRIIGRLATARPFPGKAERIEKLGIILHDISAFTAMYPPMHLKPRIGSDSTGHSSRLYGMGLAILDTLPPIARRMCSRRQHVAPEEIPCSIGDPREPPDRATRSVIPFSIPVYKRVTYIPYESPKGSQGLHQRLLQHLPKLKVLGRTRQIDWLVQTHLTRMNERGNIVTLGGIAEQSDNGLKLGCCPAEEAPPRISPFYLNSKVSNGLKILMGFIPAFLSFYLTNSWWVLAYLGAFIWFGITGIRNILQSVLGGGGIGRSPLLQWKDYVSWVRISDSLLFTGFSVPLLDYLVKTVLLDRIVGITTTTNPVALYTVMAVANGIYLSSHNLFRGLPKGAVYGNFFRSILSIPIALAFNILIGFLLGLFGVTGIDGHLQKWAAVISKAASDTVAGGIEGTADRFNNIRTRFQDYADTLSQLFNTYGRLEAQLPELNVWETLEAIGKDRIDANADAKDLERLIVIGALDLLYFWMYQPRARTALKYLFKTLSDEEKRILAGCHAVLKREREISQMFIDGVVGMNFSKGLSFYLQSAPGYLKSMDRLLKLETGASARGVEMHQPL</sequence>
<gene>
    <name evidence="2" type="ORF">DSCA_20520</name>
</gene>
<dbReference type="EMBL" id="AP021874">
    <property type="protein sequence ID" value="BBO68122.1"/>
    <property type="molecule type" value="Genomic_DNA"/>
</dbReference>
<accession>A0A5K7YF41</accession>
<dbReference type="OrthoDB" id="5427740at2"/>
<dbReference type="Proteomes" id="UP000427906">
    <property type="component" value="Chromosome"/>
</dbReference>
<dbReference type="KEGG" id="dalk:DSCA_20520"/>
<evidence type="ECO:0000256" key="1">
    <source>
        <dbReference type="SAM" id="Phobius"/>
    </source>
</evidence>
<keyword evidence="1" id="KW-0472">Membrane</keyword>
<dbReference type="AlphaFoldDB" id="A0A5K7YF41"/>